<reference evidence="4" key="1">
    <citation type="submission" date="2019-03" db="EMBL/GenBank/DDBJ databases">
        <title>Improved annotation for the trematode Fasciola hepatica.</title>
        <authorList>
            <person name="Choi Y.-J."/>
            <person name="Martin J."/>
            <person name="Mitreva M."/>
        </authorList>
    </citation>
    <scope>NUCLEOTIDE SEQUENCE [LARGE SCALE GENOMIC DNA]</scope>
</reference>
<proteinExistence type="inferred from homology"/>
<accession>A0A4E0RE75</accession>
<dbReference type="EMBL" id="JXXN02000516">
    <property type="protein sequence ID" value="THD27139.1"/>
    <property type="molecule type" value="Genomic_DNA"/>
</dbReference>
<dbReference type="Gene3D" id="1.20.5.350">
    <property type="match status" value="1"/>
</dbReference>
<dbReference type="Pfam" id="PF00992">
    <property type="entry name" value="Troponin"/>
    <property type="match status" value="1"/>
</dbReference>
<comment type="similarity">
    <text evidence="1">Belongs to the troponin I family.</text>
</comment>
<dbReference type="Proteomes" id="UP000230066">
    <property type="component" value="Unassembled WGS sequence"/>
</dbReference>
<dbReference type="InterPro" id="IPR038077">
    <property type="entry name" value="Troponin_sf"/>
</dbReference>
<organism evidence="4 5">
    <name type="scientific">Fasciola hepatica</name>
    <name type="common">Liver fluke</name>
    <dbReference type="NCBI Taxonomy" id="6192"/>
    <lineage>
        <taxon>Eukaryota</taxon>
        <taxon>Metazoa</taxon>
        <taxon>Spiralia</taxon>
        <taxon>Lophotrochozoa</taxon>
        <taxon>Platyhelminthes</taxon>
        <taxon>Trematoda</taxon>
        <taxon>Digenea</taxon>
        <taxon>Plagiorchiida</taxon>
        <taxon>Echinostomata</taxon>
        <taxon>Echinostomatoidea</taxon>
        <taxon>Fasciolidae</taxon>
        <taxon>Fasciola</taxon>
    </lineage>
</organism>
<protein>
    <submittedName>
        <fullName evidence="4">Troponin I</fullName>
    </submittedName>
</protein>
<dbReference type="GO" id="GO:0005861">
    <property type="term" value="C:troponin complex"/>
    <property type="evidence" value="ECO:0007669"/>
    <property type="project" value="InterPro"/>
</dbReference>
<keyword evidence="5" id="KW-1185">Reference proteome</keyword>
<gene>
    <name evidence="4" type="ORF">D915_002044</name>
</gene>
<dbReference type="InterPro" id="IPR001978">
    <property type="entry name" value="Troponin"/>
</dbReference>
<dbReference type="SUPFAM" id="SSF90250">
    <property type="entry name" value="Troponin coil-coiled subunits"/>
    <property type="match status" value="1"/>
</dbReference>
<dbReference type="PANTHER" id="PTHR13738">
    <property type="entry name" value="TROPONIN I"/>
    <property type="match status" value="1"/>
</dbReference>
<feature type="region of interest" description="Disordered" evidence="3">
    <location>
        <begin position="63"/>
        <end position="86"/>
    </location>
</feature>
<sequence length="324" mass="37565">MPVPSIEVDSDVDEIPASKIRPKPLINMPVIGISSDESEESDSESEVEDVMTAEEEAAARRYLSGGAEVEQRRPSSLDVYLSQPQQKTESMIINRRLSMREEQEQIAKMNADEMERNEEEERRKKLEKEREAVRKERESKAAVKGSSDIAQSPSPRRIAYHKRGFGGLSRERRKKLKEIIMRKAKEELRAETMKEMQKRENHLKSVLPPFNIDSLNEKQLHELLKSWHKQAKELEEQRIDLEERIRRQDEEISELTMKLVDIKGKYHMPILRKVPKRENIVARLERLRELNAMHVIKPAVSLKSVSKSMEVGAAKSELVNGIRE</sequence>
<evidence type="ECO:0000313" key="5">
    <source>
        <dbReference type="Proteomes" id="UP000230066"/>
    </source>
</evidence>
<keyword evidence="2" id="KW-0175">Coiled coil</keyword>
<feature type="compositionally biased region" description="Basic and acidic residues" evidence="3">
    <location>
        <begin position="106"/>
        <end position="141"/>
    </location>
</feature>
<dbReference type="AlphaFoldDB" id="A0A4E0RE75"/>
<feature type="region of interest" description="Disordered" evidence="3">
    <location>
        <begin position="106"/>
        <end position="165"/>
    </location>
</feature>
<evidence type="ECO:0000256" key="3">
    <source>
        <dbReference type="SAM" id="MobiDB-lite"/>
    </source>
</evidence>
<dbReference type="GO" id="GO:0006936">
    <property type="term" value="P:muscle contraction"/>
    <property type="evidence" value="ECO:0007669"/>
    <property type="project" value="TreeGrafter"/>
</dbReference>
<comment type="caution">
    <text evidence="4">The sequence shown here is derived from an EMBL/GenBank/DDBJ whole genome shotgun (WGS) entry which is preliminary data.</text>
</comment>
<name>A0A4E0RE75_FASHE</name>
<dbReference type="PANTHER" id="PTHR13738:SF1">
    <property type="entry name" value="TROPONIN I"/>
    <property type="match status" value="1"/>
</dbReference>
<dbReference type="InterPro" id="IPR050875">
    <property type="entry name" value="Troponin_I"/>
</dbReference>
<evidence type="ECO:0000256" key="2">
    <source>
        <dbReference type="SAM" id="Coils"/>
    </source>
</evidence>
<feature type="coiled-coil region" evidence="2">
    <location>
        <begin position="217"/>
        <end position="258"/>
    </location>
</feature>
<evidence type="ECO:0000256" key="1">
    <source>
        <dbReference type="ARBA" id="ARBA00009930"/>
    </source>
</evidence>
<evidence type="ECO:0000313" key="4">
    <source>
        <dbReference type="EMBL" id="THD27139.1"/>
    </source>
</evidence>